<dbReference type="Proteomes" id="UP000001823">
    <property type="component" value="Chromosome"/>
</dbReference>
<dbReference type="AlphaFoldDB" id="A0A0H2YTK5"/>
<dbReference type="eggNOG" id="ENOG5033ZXT">
    <property type="taxonomic scope" value="Bacteria"/>
</dbReference>
<organism evidence="1 2">
    <name type="scientific">Clostridium perfringens (strain ATCC 13124 / DSM 756 / JCM 1290 / NCIMB 6125 / NCTC 8237 / Type A)</name>
    <dbReference type="NCBI Taxonomy" id="195103"/>
    <lineage>
        <taxon>Bacteria</taxon>
        <taxon>Bacillati</taxon>
        <taxon>Bacillota</taxon>
        <taxon>Clostridia</taxon>
        <taxon>Eubacteriales</taxon>
        <taxon>Clostridiaceae</taxon>
        <taxon>Clostridium</taxon>
    </lineage>
</organism>
<sequence>MVREVILDMSNINFKGNTLDVGINNYGIIYNILKQTESEISVDYYVESFNGEYRNQYDNGVLFFSLSQLHKNEVEDVVKNIWSNVRFGGNLYIWDREKQKKETVNDKVKVLMTGNKEKEFEFIDNSISNEFTVDSSKKILEKYFEIEETKVCDKIIFIKGIKRGSIKNENTANSNKLKVHSQQPSSEVPEGIYKGFRFPR</sequence>
<dbReference type="RefSeq" id="WP_003456036.1">
    <property type="nucleotide sequence ID" value="NC_008261.1"/>
</dbReference>
<dbReference type="KEGG" id="cpf:CPF_1898"/>
<dbReference type="PaxDb" id="195103-CPF_1898"/>
<accession>A0A0H2YTK5</accession>
<proteinExistence type="predicted"/>
<dbReference type="EMBL" id="CP000246">
    <property type="protein sequence ID" value="ABG84360.1"/>
    <property type="molecule type" value="Genomic_DNA"/>
</dbReference>
<protein>
    <submittedName>
        <fullName evidence="1">Uncharacterized protein</fullName>
    </submittedName>
</protein>
<gene>
    <name evidence="1" type="ordered locus">CPF_1898</name>
</gene>
<reference evidence="1 2" key="1">
    <citation type="journal article" date="2006" name="Genome Res.">
        <title>Skewed genomic variability in strains of the toxigenic bacterial pathogen, Clostridium perfringens.</title>
        <authorList>
            <person name="Myers G.S."/>
            <person name="Rasko D.A."/>
            <person name="Cheung J.K."/>
            <person name="Ravel J."/>
            <person name="Seshadri R."/>
            <person name="Deboy R.T."/>
            <person name="Ren Q."/>
            <person name="Varga J."/>
            <person name="Awad M.M."/>
            <person name="Brinkac L.M."/>
            <person name="Daugherty S.C."/>
            <person name="Haft D.H."/>
            <person name="Dodson R.J."/>
            <person name="Madupu R."/>
            <person name="Nelson W.C."/>
            <person name="Rosovitz M.J."/>
            <person name="Sullivan S.A."/>
            <person name="Khouri H."/>
            <person name="Dimitrov G.I."/>
            <person name="Watkins K.L."/>
            <person name="Mulligan S."/>
            <person name="Benton J."/>
            <person name="Radune D."/>
            <person name="Fisher D.J."/>
            <person name="Atkins H.S."/>
            <person name="Hiscox T."/>
            <person name="Jost B.H."/>
            <person name="Billington S.J."/>
            <person name="Songer J.G."/>
            <person name="McClane B.A."/>
            <person name="Titball R.W."/>
            <person name="Rood J.I."/>
            <person name="Melville S.B."/>
            <person name="Paulsen I.T."/>
        </authorList>
    </citation>
    <scope>NUCLEOTIDE SEQUENCE [LARGE SCALE GENOMIC DNA]</scope>
    <source>
        <strain evidence="2">ATCC 13124 / DSM 756 / JCM 1290 / NCIMB 6125 / NCTC 8237 / S 107 / Type A</strain>
    </source>
</reference>
<dbReference type="GeneID" id="93001817"/>
<keyword evidence="2" id="KW-1185">Reference proteome</keyword>
<dbReference type="HOGENOM" id="CLU_114444_0_0_9"/>
<evidence type="ECO:0000313" key="2">
    <source>
        <dbReference type="Proteomes" id="UP000001823"/>
    </source>
</evidence>
<name>A0A0H2YTK5_CLOP1</name>
<dbReference type="STRING" id="195103.CPF_1898"/>
<evidence type="ECO:0000313" key="1">
    <source>
        <dbReference type="EMBL" id="ABG84360.1"/>
    </source>
</evidence>